<dbReference type="InterPro" id="IPR022702">
    <property type="entry name" value="Cytosine_MeTrfase1_RFD"/>
</dbReference>
<keyword evidence="10" id="KW-1185">Reference proteome</keyword>
<feature type="region of interest" description="Disordered" evidence="7">
    <location>
        <begin position="513"/>
        <end position="533"/>
    </location>
</feature>
<dbReference type="EMBL" id="CM007364">
    <property type="protein sequence ID" value="OIW13211.1"/>
    <property type="molecule type" value="Genomic_DNA"/>
</dbReference>
<dbReference type="GO" id="GO:0005634">
    <property type="term" value="C:nucleus"/>
    <property type="evidence" value="ECO:0007669"/>
    <property type="project" value="UniProtKB-SubCell"/>
</dbReference>
<evidence type="ECO:0000256" key="2">
    <source>
        <dbReference type="ARBA" id="ARBA00022723"/>
    </source>
</evidence>
<feature type="compositionally biased region" description="Polar residues" evidence="7">
    <location>
        <begin position="992"/>
        <end position="1002"/>
    </location>
</feature>
<feature type="compositionally biased region" description="Polar residues" evidence="7">
    <location>
        <begin position="924"/>
        <end position="942"/>
    </location>
</feature>
<dbReference type="OMA" id="NIWIKLE"/>
<evidence type="ECO:0000256" key="5">
    <source>
        <dbReference type="ARBA" id="ARBA00022833"/>
    </source>
</evidence>
<sequence length="1207" mass="135969">MSSSDEEDEAQPLSVLNYYFEDDKDAPVSFSVLPIQWNESVISVGKKKQLFLRGVADDGLRKIFLEVVAWRFDLSYVKPEISVLPKNKKWIKLEKPRKSYEDTIRTILITIHFLGHLKRNPDTSAKSLWDNLSRNKEFSSYEVMPSHNDLLNHKALMGEAAKRDAVLAKSKLLHMVLEDKFGSKKLSDEEAKDLARPGFIIDDIENDMTDEIAEESDEEDELFDSVCAICDNGGNLLCCDGKCMRSFHAVKEDGEESSCESLGFSKKKVDEIQNFYCENCKYNQHQCFACGKLGCSDKFSGAEVFKCASATCGLFYHPHCVAKLIQDVVEDAPKELQRNIAQGVPFTCPTHYCHVCKEMEDKKKRELQFAVCRRCPMSYHRKCLPRDITLDGIDDEDIITRAWEGLLPNNRILIYCLEHEIDDDLETPLRDHIKFPVFKATVGEINNEKTKPATKQRVMLKKNNVDLDNSFGRRTADKVSKLPRKMSSEKEGIMKYEKISASNIPRKPKINEASKRWSNESKRSISKGTERPVCDEKMPSLGEKLYGAFFQKDSEQINSGNVKIANAAKKKTCAAPALDADSERRLMALFKDATSTITLENVVKDHKFSSTHTSSLRSVVEKTITVGRLEGSVEAVRTALKMLENGRSIRDAEAVCGPDVLNQIFKWKDKLKVYLAPVLYGNRYTSYGRHFTQVEKLEGIVDKLHWYVQNGDTIVDFCCGANDFSILMKKRLEETGKSCLYRNYDLLPTKNDFNFEMRDWTTVQPKELPKGSQLIMGLNPPFGLKAALANKFIDKALEFKPKLLILIVPAETERLDKKRSPYNLVWEDNRFLSGKSFYLPGSVDTNDKQMEQWNVRPPPLSLWSRPDWTDAHKAIAQKHGHLLSQREALKMESLSNERLPASRAMDDVDNLSLGNDLKSKKDQASMNEGQKGSLSLGNVGRQSQERQECRMSKAESTSRKRKQTEERDGRGPGVTLPARRQVVNQMPEEVPNSPSNPINGRSSAEGFQPKSVMSLSYFEVCDHGHGHLGPISSSDMEFGAAYGETHNWPSVANPLSGIEEHHGSLRGDSTDSRGYRDGGGQYLSELETRQWTPHGGHEDHPHSMSAMRNNYLSGHGAAYGHMRPIYGGFDSVSDSYMMNAPAMQRYAPRLDELNHARMDSLGSGPPIVGRNGTFAGSVPQPGFRSGTFAPGPNHAYSRQNSAGWFNE</sequence>
<keyword evidence="5" id="KW-0862">Zinc</keyword>
<feature type="domain" description="Zinc finger PHD-type" evidence="8">
    <location>
        <begin position="226"/>
        <end position="281"/>
    </location>
</feature>
<dbReference type="Proteomes" id="UP000188354">
    <property type="component" value="Chromosome LG04"/>
</dbReference>
<gene>
    <name evidence="9" type="ORF">TanjilG_17654</name>
</gene>
<dbReference type="InterPro" id="IPR055197">
    <property type="entry name" value="PHDvar_NSD"/>
</dbReference>
<evidence type="ECO:0000256" key="1">
    <source>
        <dbReference type="ARBA" id="ARBA00004123"/>
    </source>
</evidence>
<feature type="compositionally biased region" description="Polar residues" evidence="7">
    <location>
        <begin position="1196"/>
        <end position="1207"/>
    </location>
</feature>
<dbReference type="OrthoDB" id="21264at2759"/>
<proteinExistence type="predicted"/>
<feature type="domain" description="Zinc finger PHD-type" evidence="8">
    <location>
        <begin position="286"/>
        <end position="352"/>
    </location>
</feature>
<dbReference type="KEGG" id="lang:109346084"/>
<dbReference type="Gramene" id="OIW13211">
    <property type="protein sequence ID" value="OIW13211"/>
    <property type="gene ID" value="TanjilG_17654"/>
</dbReference>
<dbReference type="InterPro" id="IPR001965">
    <property type="entry name" value="Znf_PHD"/>
</dbReference>
<keyword evidence="4" id="KW-0863">Zinc-finger</keyword>
<dbReference type="Pfam" id="PF12047">
    <property type="entry name" value="DNMT1-RFD"/>
    <property type="match status" value="1"/>
</dbReference>
<evidence type="ECO:0000313" key="9">
    <source>
        <dbReference type="EMBL" id="OIW13211.1"/>
    </source>
</evidence>
<evidence type="ECO:0000256" key="7">
    <source>
        <dbReference type="SAM" id="MobiDB-lite"/>
    </source>
</evidence>
<feature type="compositionally biased region" description="Basic and acidic residues" evidence="7">
    <location>
        <begin position="943"/>
        <end position="970"/>
    </location>
</feature>
<dbReference type="Gene3D" id="3.30.40.10">
    <property type="entry name" value="Zinc/RING finger domain, C3HC4 (zinc finger)"/>
    <property type="match status" value="2"/>
</dbReference>
<reference evidence="9 10" key="1">
    <citation type="journal article" date="2017" name="Plant Biotechnol. J.">
        <title>A comprehensive draft genome sequence for lupin (Lupinus angustifolius), an emerging health food: insights into plant-microbe interactions and legume evolution.</title>
        <authorList>
            <person name="Hane J.K."/>
            <person name="Ming Y."/>
            <person name="Kamphuis L.G."/>
            <person name="Nelson M.N."/>
            <person name="Garg G."/>
            <person name="Atkins C.A."/>
            <person name="Bayer P.E."/>
            <person name="Bravo A."/>
            <person name="Bringans S."/>
            <person name="Cannon S."/>
            <person name="Edwards D."/>
            <person name="Foley R."/>
            <person name="Gao L.L."/>
            <person name="Harrison M.J."/>
            <person name="Huang W."/>
            <person name="Hurgobin B."/>
            <person name="Li S."/>
            <person name="Liu C.W."/>
            <person name="McGrath A."/>
            <person name="Morahan G."/>
            <person name="Murray J."/>
            <person name="Weller J."/>
            <person name="Jian J."/>
            <person name="Singh K.B."/>
        </authorList>
    </citation>
    <scope>NUCLEOTIDE SEQUENCE [LARGE SCALE GENOMIC DNA]</scope>
    <source>
        <strain evidence="10">cv. Tanjil</strain>
        <tissue evidence="9">Whole plant</tissue>
    </source>
</reference>
<dbReference type="CDD" id="cd15565">
    <property type="entry name" value="PHD2_NSD"/>
    <property type="match status" value="1"/>
</dbReference>
<evidence type="ECO:0000256" key="4">
    <source>
        <dbReference type="ARBA" id="ARBA00022771"/>
    </source>
</evidence>
<dbReference type="GO" id="GO:0008270">
    <property type="term" value="F:zinc ion binding"/>
    <property type="evidence" value="ECO:0007669"/>
    <property type="project" value="UniProtKB-KW"/>
</dbReference>
<dbReference type="Pfam" id="PF26055">
    <property type="entry name" value="Mtase_EDM2"/>
    <property type="match status" value="1"/>
</dbReference>
<dbReference type="SMART" id="SM00249">
    <property type="entry name" value="PHD"/>
    <property type="match status" value="3"/>
</dbReference>
<protein>
    <recommendedName>
        <fullName evidence="8">Zinc finger PHD-type domain-containing protein</fullName>
    </recommendedName>
</protein>
<feature type="region of interest" description="Disordered" evidence="7">
    <location>
        <begin position="897"/>
        <end position="979"/>
    </location>
</feature>
<evidence type="ECO:0000313" key="10">
    <source>
        <dbReference type="Proteomes" id="UP000188354"/>
    </source>
</evidence>
<evidence type="ECO:0000259" key="8">
    <source>
        <dbReference type="SMART" id="SM00249"/>
    </source>
</evidence>
<organism evidence="9 10">
    <name type="scientific">Lupinus angustifolius</name>
    <name type="common">Narrow-leaved blue lupine</name>
    <dbReference type="NCBI Taxonomy" id="3871"/>
    <lineage>
        <taxon>Eukaryota</taxon>
        <taxon>Viridiplantae</taxon>
        <taxon>Streptophyta</taxon>
        <taxon>Embryophyta</taxon>
        <taxon>Tracheophyta</taxon>
        <taxon>Spermatophyta</taxon>
        <taxon>Magnoliopsida</taxon>
        <taxon>eudicotyledons</taxon>
        <taxon>Gunneridae</taxon>
        <taxon>Pentapetalae</taxon>
        <taxon>rosids</taxon>
        <taxon>fabids</taxon>
        <taxon>Fabales</taxon>
        <taxon>Fabaceae</taxon>
        <taxon>Papilionoideae</taxon>
        <taxon>50 kb inversion clade</taxon>
        <taxon>genistoids sensu lato</taxon>
        <taxon>core genistoids</taxon>
        <taxon>Genisteae</taxon>
        <taxon>Lupinus</taxon>
    </lineage>
</organism>
<dbReference type="PANTHER" id="PTHR46235">
    <property type="entry name" value="PHD FINGER-CONTAINING PROTEIN DDB_G0268158"/>
    <property type="match status" value="1"/>
</dbReference>
<feature type="region of interest" description="Disordered" evidence="7">
    <location>
        <begin position="1058"/>
        <end position="1080"/>
    </location>
</feature>
<dbReference type="InterPro" id="IPR013083">
    <property type="entry name" value="Znf_RING/FYVE/PHD"/>
</dbReference>
<dbReference type="CDD" id="cd15566">
    <property type="entry name" value="PHD3_NSD"/>
    <property type="match status" value="1"/>
</dbReference>
<dbReference type="PANTHER" id="PTHR46235:SF3">
    <property type="entry name" value="PHD FINGER-CONTAINING PROTEIN DDB_G0268158"/>
    <property type="match status" value="1"/>
</dbReference>
<dbReference type="STRING" id="3871.A0A1J7IKB1"/>
<evidence type="ECO:0000256" key="3">
    <source>
        <dbReference type="ARBA" id="ARBA00022737"/>
    </source>
</evidence>
<dbReference type="InterPro" id="IPR055198">
    <property type="entry name" value="NSD_PHD"/>
</dbReference>
<feature type="compositionally biased region" description="Basic and acidic residues" evidence="7">
    <location>
        <begin position="1058"/>
        <end position="1076"/>
    </location>
</feature>
<name>A0A1J7IKB1_LUPAN</name>
<feature type="region of interest" description="Disordered" evidence="7">
    <location>
        <begin position="1176"/>
        <end position="1207"/>
    </location>
</feature>
<dbReference type="GO" id="GO:0006338">
    <property type="term" value="P:chromatin remodeling"/>
    <property type="evidence" value="ECO:0007669"/>
    <property type="project" value="UniProtKB-ARBA"/>
</dbReference>
<feature type="domain" description="Zinc finger PHD-type" evidence="8">
    <location>
        <begin position="353"/>
        <end position="420"/>
    </location>
</feature>
<dbReference type="AlphaFoldDB" id="A0A1J7IKB1"/>
<comment type="subcellular location">
    <subcellularLocation>
        <location evidence="1">Nucleus</location>
    </subcellularLocation>
</comment>
<dbReference type="Pfam" id="PF22908">
    <property type="entry name" value="PHD_NSD"/>
    <property type="match status" value="1"/>
</dbReference>
<accession>A0A1J7IKB1</accession>
<keyword evidence="2" id="KW-0479">Metal-binding</keyword>
<keyword evidence="3" id="KW-0677">Repeat</keyword>
<feature type="region of interest" description="Disordered" evidence="7">
    <location>
        <begin position="987"/>
        <end position="1006"/>
    </location>
</feature>
<dbReference type="Pfam" id="PF23004">
    <property type="entry name" value="PHDvar_NSD"/>
    <property type="match status" value="1"/>
</dbReference>
<keyword evidence="6" id="KW-0539">Nucleus</keyword>
<evidence type="ECO:0000256" key="6">
    <source>
        <dbReference type="ARBA" id="ARBA00023242"/>
    </source>
</evidence>
<dbReference type="InterPro" id="IPR058939">
    <property type="entry name" value="Mtase_EDM2"/>
</dbReference>